<name>G2TRC1_HEYCO</name>
<organism evidence="4 5">
    <name type="scientific">Heyndrickxia coagulans 36D1</name>
    <dbReference type="NCBI Taxonomy" id="345219"/>
    <lineage>
        <taxon>Bacteria</taxon>
        <taxon>Bacillati</taxon>
        <taxon>Bacillota</taxon>
        <taxon>Bacilli</taxon>
        <taxon>Bacillales</taxon>
        <taxon>Bacillaceae</taxon>
        <taxon>Heyndrickxia</taxon>
    </lineage>
</organism>
<dbReference type="Pfam" id="PF00158">
    <property type="entry name" value="Sigma54_activat"/>
    <property type="match status" value="1"/>
</dbReference>
<accession>G2TRC1</accession>
<evidence type="ECO:0000313" key="4">
    <source>
        <dbReference type="EMBL" id="AEP00197.1"/>
    </source>
</evidence>
<dbReference type="Gene3D" id="3.40.50.300">
    <property type="entry name" value="P-loop containing nucleotide triphosphate hydrolases"/>
    <property type="match status" value="1"/>
</dbReference>
<dbReference type="PANTHER" id="PTHR32071:SF38">
    <property type="entry name" value="PSP OPERON TRANSCRIPTIONAL ACTIVATOR"/>
    <property type="match status" value="1"/>
</dbReference>
<sequence>MFLKNDILVYLSKETEKFDWEHPSEQLTANGMQKVFHVKRNTVSTYLNQLVKENLVIKINTRPVYFLSRSVFEKKFFNIPASILDSFQELKEYEPPKNDKHDVFDELIGAEGSLKKAITQIKTSIFYPGGLPIMLCGPTGVGKSYTAELIYKCCVENEVLPPHSLFISFNCAQYANNPELLSSNLFGYIFTCF</sequence>
<proteinExistence type="predicted"/>
<dbReference type="AlphaFoldDB" id="G2TRC1"/>
<dbReference type="SUPFAM" id="SSF52540">
    <property type="entry name" value="P-loop containing nucleoside triphosphate hydrolases"/>
    <property type="match status" value="1"/>
</dbReference>
<gene>
    <name evidence="4" type="ORF">Bcoa_0979</name>
</gene>
<dbReference type="PANTHER" id="PTHR32071">
    <property type="entry name" value="TRANSCRIPTIONAL REGULATORY PROTEIN"/>
    <property type="match status" value="1"/>
</dbReference>
<dbReference type="RefSeq" id="WP_014096335.1">
    <property type="nucleotide sequence ID" value="NC_016023.1"/>
</dbReference>
<keyword evidence="1" id="KW-0547">Nucleotide-binding</keyword>
<protein>
    <submittedName>
        <fullName evidence="4">Sigma-54 factor interaction domain-containing protein</fullName>
    </submittedName>
</protein>
<evidence type="ECO:0000259" key="3">
    <source>
        <dbReference type="Pfam" id="PF00158"/>
    </source>
</evidence>
<dbReference type="eggNOG" id="COG1221">
    <property type="taxonomic scope" value="Bacteria"/>
</dbReference>
<reference evidence="4 5" key="1">
    <citation type="journal article" date="2011" name="Stand. Genomic Sci.">
        <title>Complete Genome Sequence of a thermotolerant sporogenic lactic acid bacterium, Bacillus coagulans strain 36D1.</title>
        <authorList>
            <person name="Rhee M.S."/>
            <person name="Moritz B.E."/>
            <person name="Xie G."/>
            <person name="Glavina Del Rio T."/>
            <person name="Dalin E."/>
            <person name="Tice H."/>
            <person name="Bruce D."/>
            <person name="Goodwin L."/>
            <person name="Chertkov O."/>
            <person name="Brettin T."/>
            <person name="Han C."/>
            <person name="Detter C."/>
            <person name="Pitluck S."/>
            <person name="Land M.L."/>
            <person name="Patel M."/>
            <person name="Ou M."/>
            <person name="Harbrucker R."/>
            <person name="Ingram L.O."/>
            <person name="Shanmugam K.T."/>
        </authorList>
    </citation>
    <scope>NUCLEOTIDE SEQUENCE [LARGE SCALE GENOMIC DNA]</scope>
    <source>
        <strain evidence="4 5">36D1</strain>
    </source>
</reference>
<evidence type="ECO:0000313" key="5">
    <source>
        <dbReference type="Proteomes" id="UP000009283"/>
    </source>
</evidence>
<dbReference type="InterPro" id="IPR036390">
    <property type="entry name" value="WH_DNA-bd_sf"/>
</dbReference>
<dbReference type="GO" id="GO:0005524">
    <property type="term" value="F:ATP binding"/>
    <property type="evidence" value="ECO:0007669"/>
    <property type="project" value="UniProtKB-KW"/>
</dbReference>
<evidence type="ECO:0000256" key="2">
    <source>
        <dbReference type="ARBA" id="ARBA00022840"/>
    </source>
</evidence>
<dbReference type="OrthoDB" id="9771372at2"/>
<dbReference type="Proteomes" id="UP000009283">
    <property type="component" value="Chromosome"/>
</dbReference>
<dbReference type="KEGG" id="bag:Bcoa_0979"/>
<dbReference type="InterPro" id="IPR002078">
    <property type="entry name" value="Sigma_54_int"/>
</dbReference>
<evidence type="ECO:0000256" key="1">
    <source>
        <dbReference type="ARBA" id="ARBA00022741"/>
    </source>
</evidence>
<dbReference type="SUPFAM" id="SSF46785">
    <property type="entry name" value="Winged helix' DNA-binding domain"/>
    <property type="match status" value="1"/>
</dbReference>
<dbReference type="EMBL" id="CP003056">
    <property type="protein sequence ID" value="AEP00197.1"/>
    <property type="molecule type" value="Genomic_DNA"/>
</dbReference>
<feature type="domain" description="Sigma-54 factor interaction" evidence="3">
    <location>
        <begin position="107"/>
        <end position="189"/>
    </location>
</feature>
<dbReference type="HOGENOM" id="CLU_014204_0_0_9"/>
<dbReference type="InterPro" id="IPR027417">
    <property type="entry name" value="P-loop_NTPase"/>
</dbReference>
<keyword evidence="2" id="KW-0067">ATP-binding</keyword>
<dbReference type="GO" id="GO:0006355">
    <property type="term" value="P:regulation of DNA-templated transcription"/>
    <property type="evidence" value="ECO:0007669"/>
    <property type="project" value="InterPro"/>
</dbReference>